<feature type="region of interest" description="Disordered" evidence="1">
    <location>
        <begin position="1"/>
        <end position="33"/>
    </location>
</feature>
<evidence type="ECO:0000256" key="1">
    <source>
        <dbReference type="SAM" id="MobiDB-lite"/>
    </source>
</evidence>
<accession>A0A5B7H606</accession>
<keyword evidence="3" id="KW-1185">Reference proteome</keyword>
<organism evidence="2 3">
    <name type="scientific">Portunus trituberculatus</name>
    <name type="common">Swimming crab</name>
    <name type="synonym">Neptunus trituberculatus</name>
    <dbReference type="NCBI Taxonomy" id="210409"/>
    <lineage>
        <taxon>Eukaryota</taxon>
        <taxon>Metazoa</taxon>
        <taxon>Ecdysozoa</taxon>
        <taxon>Arthropoda</taxon>
        <taxon>Crustacea</taxon>
        <taxon>Multicrustacea</taxon>
        <taxon>Malacostraca</taxon>
        <taxon>Eumalacostraca</taxon>
        <taxon>Eucarida</taxon>
        <taxon>Decapoda</taxon>
        <taxon>Pleocyemata</taxon>
        <taxon>Brachyura</taxon>
        <taxon>Eubrachyura</taxon>
        <taxon>Portunoidea</taxon>
        <taxon>Portunidae</taxon>
        <taxon>Portuninae</taxon>
        <taxon>Portunus</taxon>
    </lineage>
</organism>
<protein>
    <submittedName>
        <fullName evidence="2">Uncharacterized protein</fullName>
    </submittedName>
</protein>
<comment type="caution">
    <text evidence="2">The sequence shown here is derived from an EMBL/GenBank/DDBJ whole genome shotgun (WGS) entry which is preliminary data.</text>
</comment>
<feature type="compositionally biased region" description="Basic and acidic residues" evidence="1">
    <location>
        <begin position="22"/>
        <end position="31"/>
    </location>
</feature>
<gene>
    <name evidence="2" type="ORF">E2C01_058918</name>
</gene>
<evidence type="ECO:0000313" key="3">
    <source>
        <dbReference type="Proteomes" id="UP000324222"/>
    </source>
</evidence>
<name>A0A5B7H606_PORTR</name>
<evidence type="ECO:0000313" key="2">
    <source>
        <dbReference type="EMBL" id="MPC64797.1"/>
    </source>
</evidence>
<reference evidence="2 3" key="1">
    <citation type="submission" date="2019-05" db="EMBL/GenBank/DDBJ databases">
        <title>Another draft genome of Portunus trituberculatus and its Hox gene families provides insights of decapod evolution.</title>
        <authorList>
            <person name="Jeong J.-H."/>
            <person name="Song I."/>
            <person name="Kim S."/>
            <person name="Choi T."/>
            <person name="Kim D."/>
            <person name="Ryu S."/>
            <person name="Kim W."/>
        </authorList>
    </citation>
    <scope>NUCLEOTIDE SEQUENCE [LARGE SCALE GENOMIC DNA]</scope>
    <source>
        <tissue evidence="2">Muscle</tissue>
    </source>
</reference>
<dbReference type="Proteomes" id="UP000324222">
    <property type="component" value="Unassembled WGS sequence"/>
</dbReference>
<sequence>MSDSWLSYPDEDRCSSECASGRGRDRQREGASAKPALALGEADLFDGVGGEWVRRGDERGIRAVAILVSHIGDTAGASLREGEAGMREKVGLSEAEATAAAAAGVSGHLVVR</sequence>
<dbReference type="EMBL" id="VSRR010022592">
    <property type="protein sequence ID" value="MPC64797.1"/>
    <property type="molecule type" value="Genomic_DNA"/>
</dbReference>
<dbReference type="AlphaFoldDB" id="A0A5B7H606"/>
<proteinExistence type="predicted"/>